<gene>
    <name evidence="3" type="ORF">KL86DPRO_40116</name>
</gene>
<keyword evidence="1" id="KW-0456">Lyase</keyword>
<feature type="domain" description="Mandelate racemase/muconate lactonizing enzyme C-terminal" evidence="2">
    <location>
        <begin position="149"/>
        <end position="270"/>
    </location>
</feature>
<dbReference type="SFLD" id="SFLDS00001">
    <property type="entry name" value="Enolase"/>
    <property type="match status" value="1"/>
</dbReference>
<dbReference type="Gene3D" id="3.20.20.120">
    <property type="entry name" value="Enolase-like C-terminal domain"/>
    <property type="match status" value="1"/>
</dbReference>
<dbReference type="InterPro" id="IPR013341">
    <property type="entry name" value="Mandelate_racemase_N_dom"/>
</dbReference>
<name>A0A212K9Y2_9DELT</name>
<reference evidence="3" key="1">
    <citation type="submission" date="2016-04" db="EMBL/GenBank/DDBJ databases">
        <authorList>
            <person name="Evans L.H."/>
            <person name="Alamgir A."/>
            <person name="Owens N."/>
            <person name="Weber N.D."/>
            <person name="Virtaneva K."/>
            <person name="Barbian K."/>
            <person name="Babar A."/>
            <person name="Rosenke K."/>
        </authorList>
    </citation>
    <scope>NUCLEOTIDE SEQUENCE</scope>
    <source>
        <strain evidence="3">86</strain>
    </source>
</reference>
<dbReference type="PANTHER" id="PTHR48080">
    <property type="entry name" value="D-GALACTONATE DEHYDRATASE-RELATED"/>
    <property type="match status" value="1"/>
</dbReference>
<dbReference type="InterPro" id="IPR034593">
    <property type="entry name" value="DgoD-like"/>
</dbReference>
<evidence type="ECO:0000259" key="2">
    <source>
        <dbReference type="SMART" id="SM00922"/>
    </source>
</evidence>
<dbReference type="SFLD" id="SFLDG00179">
    <property type="entry name" value="mandelate_racemase"/>
    <property type="match status" value="1"/>
</dbReference>
<dbReference type="Pfam" id="PF13378">
    <property type="entry name" value="MR_MLE_C"/>
    <property type="match status" value="1"/>
</dbReference>
<dbReference type="InterPro" id="IPR029065">
    <property type="entry name" value="Enolase_C-like"/>
</dbReference>
<dbReference type="CDD" id="cd03316">
    <property type="entry name" value="MR_like"/>
    <property type="match status" value="1"/>
</dbReference>
<dbReference type="InterPro" id="IPR013342">
    <property type="entry name" value="Mandelate_racemase_C"/>
</dbReference>
<accession>A0A212K9Y2</accession>
<sequence>MKITSVEIFDCNVRSKDSSLNYFNPVLMRVNTDEGISGIGEAGLAYGSGSNAAVGILKDLCPRLIGKDPMNIEAIWENYFRGTFWGMSGGPIFYAGMSAIDIALWDIKGKKLGAPIYQLIGGKTNEKLRTYASQLQFGWGPDQTALFDPKDYAEAARKAVAEGFDCIKVDPIQFYGTTPEENSLSNPKQSYYGLLLAEDIKRAYGRLKAMREAVGPDVDIILEVHSLMGTNAAIQLARAVQDLNIFYYEEPVHPMNSSAFARVTNNVTMPVSTGERSYTRWGYRDLFEKQAVAVIQPDACLAGGITETKKICDYANLYDATVQVHVCGGPVSTAASLHIETAIPNFIIHEHHTIALKQRIIELCKYNYQPENGYFKVPELPGLGQELNDAIVKEYLACTIK</sequence>
<evidence type="ECO:0000256" key="1">
    <source>
        <dbReference type="ARBA" id="ARBA00023239"/>
    </source>
</evidence>
<dbReference type="Gene3D" id="3.30.390.10">
    <property type="entry name" value="Enolase-like, N-terminal domain"/>
    <property type="match status" value="1"/>
</dbReference>
<dbReference type="SUPFAM" id="SSF51604">
    <property type="entry name" value="Enolase C-terminal domain-like"/>
    <property type="match status" value="1"/>
</dbReference>
<dbReference type="EMBL" id="FLUQ01000004">
    <property type="protein sequence ID" value="SBW08503.1"/>
    <property type="molecule type" value="Genomic_DNA"/>
</dbReference>
<dbReference type="GO" id="GO:0016829">
    <property type="term" value="F:lyase activity"/>
    <property type="evidence" value="ECO:0007669"/>
    <property type="project" value="UniProtKB-KW"/>
</dbReference>
<dbReference type="InterPro" id="IPR036849">
    <property type="entry name" value="Enolase-like_C_sf"/>
</dbReference>
<dbReference type="SMART" id="SM00922">
    <property type="entry name" value="MR_MLE"/>
    <property type="match status" value="1"/>
</dbReference>
<organism evidence="3">
    <name type="scientific">uncultured delta proteobacterium</name>
    <dbReference type="NCBI Taxonomy" id="34034"/>
    <lineage>
        <taxon>Bacteria</taxon>
        <taxon>Deltaproteobacteria</taxon>
        <taxon>environmental samples</taxon>
    </lineage>
</organism>
<protein>
    <submittedName>
        <fullName evidence="3">Putative MR-MLE-family protein</fullName>
    </submittedName>
</protein>
<proteinExistence type="predicted"/>
<evidence type="ECO:0000313" key="3">
    <source>
        <dbReference type="EMBL" id="SBW08503.1"/>
    </source>
</evidence>
<dbReference type="AlphaFoldDB" id="A0A212K9Y2"/>
<dbReference type="InterPro" id="IPR029017">
    <property type="entry name" value="Enolase-like_N"/>
</dbReference>
<dbReference type="PANTHER" id="PTHR48080:SF2">
    <property type="entry name" value="D-GALACTONATE DEHYDRATASE"/>
    <property type="match status" value="1"/>
</dbReference>
<dbReference type="SUPFAM" id="SSF54826">
    <property type="entry name" value="Enolase N-terminal domain-like"/>
    <property type="match status" value="1"/>
</dbReference>
<dbReference type="Pfam" id="PF02746">
    <property type="entry name" value="MR_MLE_N"/>
    <property type="match status" value="1"/>
</dbReference>